<feature type="signal peptide" evidence="1">
    <location>
        <begin position="1"/>
        <end position="30"/>
    </location>
</feature>
<dbReference type="EMBL" id="JBEAFC010000007">
    <property type="protein sequence ID" value="KAL1547736.1"/>
    <property type="molecule type" value="Genomic_DNA"/>
</dbReference>
<dbReference type="PANTHER" id="PTHR23155">
    <property type="entry name" value="DISEASE RESISTANCE PROTEIN RP"/>
    <property type="match status" value="1"/>
</dbReference>
<name>A0ABD1GY86_SALDI</name>
<reference evidence="3 4" key="1">
    <citation type="submission" date="2024-06" db="EMBL/GenBank/DDBJ databases">
        <title>A chromosome level genome sequence of Diviner's sage (Salvia divinorum).</title>
        <authorList>
            <person name="Ford S.A."/>
            <person name="Ro D.-K."/>
            <person name="Ness R.W."/>
            <person name="Phillips M.A."/>
        </authorList>
    </citation>
    <scope>NUCLEOTIDE SEQUENCE [LARGE SCALE GENOMIC DNA]</scope>
    <source>
        <strain evidence="3">SAF-2024a</strain>
        <tissue evidence="3">Leaf</tissue>
    </source>
</reference>
<evidence type="ECO:0000313" key="3">
    <source>
        <dbReference type="EMBL" id="KAL1547736.1"/>
    </source>
</evidence>
<dbReference type="AlphaFoldDB" id="A0ABD1GY86"/>
<proteinExistence type="predicted"/>
<feature type="domain" description="NB-ARC" evidence="2">
    <location>
        <begin position="91"/>
        <end position="194"/>
    </location>
</feature>
<evidence type="ECO:0000313" key="4">
    <source>
        <dbReference type="Proteomes" id="UP001567538"/>
    </source>
</evidence>
<evidence type="ECO:0000256" key="1">
    <source>
        <dbReference type="SAM" id="SignalP"/>
    </source>
</evidence>
<dbReference type="Proteomes" id="UP001567538">
    <property type="component" value="Unassembled WGS sequence"/>
</dbReference>
<dbReference type="InterPro" id="IPR027417">
    <property type="entry name" value="P-loop_NTPase"/>
</dbReference>
<dbReference type="PANTHER" id="PTHR23155:SF1193">
    <property type="entry name" value="DISEASE RESISTANCE PROTEIN RPP13-RELATED"/>
    <property type="match status" value="1"/>
</dbReference>
<dbReference type="Gene3D" id="3.40.50.300">
    <property type="entry name" value="P-loop containing nucleotide triphosphate hydrolases"/>
    <property type="match status" value="2"/>
</dbReference>
<dbReference type="InterPro" id="IPR044974">
    <property type="entry name" value="Disease_R_plants"/>
</dbReference>
<dbReference type="InterPro" id="IPR002182">
    <property type="entry name" value="NB-ARC"/>
</dbReference>
<keyword evidence="4" id="KW-1185">Reference proteome</keyword>
<gene>
    <name evidence="3" type="ORF">AAHA92_16055</name>
</gene>
<comment type="caution">
    <text evidence="3">The sequence shown here is derived from an EMBL/GenBank/DDBJ whole genome shotgun (WGS) entry which is preliminary data.</text>
</comment>
<protein>
    <submittedName>
        <fullName evidence="3">Disease resistance protein</fullName>
    </submittedName>
</protein>
<keyword evidence="1" id="KW-0732">Signal</keyword>
<evidence type="ECO:0000259" key="2">
    <source>
        <dbReference type="Pfam" id="PF00931"/>
    </source>
</evidence>
<accession>A0ABD1GY86</accession>
<sequence length="202" mass="23494">MCFCKPSVICWLKKLGFCLVWAVMLTKSEARQGDERQRMMRQTYAHDVERDFVGMETDIELLLSMVKDETRRKRVVKIYGMGGLGKTTLARKFEHKVVFGKILKLLDSKAKIDGLEVEDLVTKTHSLLVERKCVIVIDDIWEDVHWEIIKQAFPVHCNVILTTRYKNIANQQSEPHKLKFLSEGEGWALLQKVADFLQVSYY</sequence>
<dbReference type="SUPFAM" id="SSF52540">
    <property type="entry name" value="P-loop containing nucleoside triphosphate hydrolases"/>
    <property type="match status" value="1"/>
</dbReference>
<feature type="chain" id="PRO_5044873763" evidence="1">
    <location>
        <begin position="31"/>
        <end position="202"/>
    </location>
</feature>
<dbReference type="Pfam" id="PF00931">
    <property type="entry name" value="NB-ARC"/>
    <property type="match status" value="1"/>
</dbReference>
<organism evidence="3 4">
    <name type="scientific">Salvia divinorum</name>
    <name type="common">Maria pastora</name>
    <name type="synonym">Diviner's sage</name>
    <dbReference type="NCBI Taxonomy" id="28513"/>
    <lineage>
        <taxon>Eukaryota</taxon>
        <taxon>Viridiplantae</taxon>
        <taxon>Streptophyta</taxon>
        <taxon>Embryophyta</taxon>
        <taxon>Tracheophyta</taxon>
        <taxon>Spermatophyta</taxon>
        <taxon>Magnoliopsida</taxon>
        <taxon>eudicotyledons</taxon>
        <taxon>Gunneridae</taxon>
        <taxon>Pentapetalae</taxon>
        <taxon>asterids</taxon>
        <taxon>lamiids</taxon>
        <taxon>Lamiales</taxon>
        <taxon>Lamiaceae</taxon>
        <taxon>Nepetoideae</taxon>
        <taxon>Mentheae</taxon>
        <taxon>Salviinae</taxon>
        <taxon>Salvia</taxon>
        <taxon>Salvia subgen. Calosphace</taxon>
    </lineage>
</organism>